<comment type="caution">
    <text evidence="1">The sequence shown here is derived from an EMBL/GenBank/DDBJ whole genome shotgun (WGS) entry which is preliminary data.</text>
</comment>
<dbReference type="RefSeq" id="XP_067755518.1">
    <property type="nucleotide sequence ID" value="XM_067899074.1"/>
</dbReference>
<sequence>MQCPWDGVMTEAFRRAQMAGHVFPRLSDFPSSVPRDVVELKYLMPLQALSERGYRGMLAHTSPLWCGPLEMTGFPESLEDEHESLFMTHGGDAWAAALFMGSQAGGGCNGGNGAN</sequence>
<dbReference type="OrthoDB" id="270934at2759"/>
<dbReference type="Proteomes" id="UP000674318">
    <property type="component" value="Unassembled WGS sequence"/>
</dbReference>
<dbReference type="KEGG" id="phet:94289151"/>
<proteinExistence type="predicted"/>
<keyword evidence="2" id="KW-1185">Reference proteome</keyword>
<evidence type="ECO:0000313" key="2">
    <source>
        <dbReference type="Proteomes" id="UP000674318"/>
    </source>
</evidence>
<dbReference type="GeneID" id="94289151"/>
<dbReference type="AlphaFoldDB" id="A0A836HTC2"/>
<organism evidence="1 2">
    <name type="scientific">Porcisia hertigi</name>
    <dbReference type="NCBI Taxonomy" id="2761500"/>
    <lineage>
        <taxon>Eukaryota</taxon>
        <taxon>Discoba</taxon>
        <taxon>Euglenozoa</taxon>
        <taxon>Kinetoplastea</taxon>
        <taxon>Metakinetoplastina</taxon>
        <taxon>Trypanosomatida</taxon>
        <taxon>Trypanosomatidae</taxon>
        <taxon>Leishmaniinae</taxon>
        <taxon>Porcisia</taxon>
    </lineage>
</organism>
<gene>
    <name evidence="1" type="ORF">JKF63_03052</name>
</gene>
<accession>A0A836HTC2</accession>
<dbReference type="EMBL" id="JAFJZO010000030">
    <property type="protein sequence ID" value="KAG5498764.1"/>
    <property type="molecule type" value="Genomic_DNA"/>
</dbReference>
<reference evidence="1 2" key="1">
    <citation type="submission" date="2021-02" db="EMBL/GenBank/DDBJ databases">
        <title>Porcisia hertigi Genome sequencing and assembly.</title>
        <authorList>
            <person name="Almutairi H."/>
            <person name="Gatherer D."/>
        </authorList>
    </citation>
    <scope>NUCLEOTIDE SEQUENCE [LARGE SCALE GENOMIC DNA]</scope>
    <source>
        <strain evidence="1 2">C119</strain>
    </source>
</reference>
<name>A0A836HTC2_9TRYP</name>
<protein>
    <submittedName>
        <fullName evidence="1">Uncharacterized protein</fullName>
    </submittedName>
</protein>
<evidence type="ECO:0000313" key="1">
    <source>
        <dbReference type="EMBL" id="KAG5498764.1"/>
    </source>
</evidence>